<name>A0A645BIA0_9ZZZZ</name>
<sequence length="192" mass="21090">MKRFAQPRISIVVVMDLKVNHSGNRLRYRNRADGHRRTRRDRLRDELVAVGFRASNRRENRAGNHRARVVGDQRNFRAGEEVGIVVQYRHGFKKQIQPGLDLRTAAGDPHILAILDQLANGAQCGGVFHYIGSTVCNPRPLELFRNTVAPGSTAAASAVLSSGKAAKLCHESGTAFSAARLRANRGPSSSSR</sequence>
<reference evidence="1" key="1">
    <citation type="submission" date="2019-08" db="EMBL/GenBank/DDBJ databases">
        <authorList>
            <person name="Kucharzyk K."/>
            <person name="Murdoch R.W."/>
            <person name="Higgins S."/>
            <person name="Loffler F."/>
        </authorList>
    </citation>
    <scope>NUCLEOTIDE SEQUENCE</scope>
</reference>
<accession>A0A645BIA0</accession>
<evidence type="ECO:0000313" key="1">
    <source>
        <dbReference type="EMBL" id="MPM64291.1"/>
    </source>
</evidence>
<protein>
    <submittedName>
        <fullName evidence="1">Uncharacterized protein</fullName>
    </submittedName>
</protein>
<proteinExistence type="predicted"/>
<dbReference type="AlphaFoldDB" id="A0A645BIA0"/>
<organism evidence="1">
    <name type="scientific">bioreactor metagenome</name>
    <dbReference type="NCBI Taxonomy" id="1076179"/>
    <lineage>
        <taxon>unclassified sequences</taxon>
        <taxon>metagenomes</taxon>
        <taxon>ecological metagenomes</taxon>
    </lineage>
</organism>
<gene>
    <name evidence="1" type="ORF">SDC9_111177</name>
</gene>
<comment type="caution">
    <text evidence="1">The sequence shown here is derived from an EMBL/GenBank/DDBJ whole genome shotgun (WGS) entry which is preliminary data.</text>
</comment>
<dbReference type="EMBL" id="VSSQ01019868">
    <property type="protein sequence ID" value="MPM64291.1"/>
    <property type="molecule type" value="Genomic_DNA"/>
</dbReference>